<comment type="caution">
    <text evidence="1">The sequence shown here is derived from an EMBL/GenBank/DDBJ whole genome shotgun (WGS) entry which is preliminary data.</text>
</comment>
<keyword evidence="2" id="KW-1185">Reference proteome</keyword>
<dbReference type="EMBL" id="MUYA01000001">
    <property type="protein sequence ID" value="OOS00892.1"/>
    <property type="molecule type" value="Genomic_DNA"/>
</dbReference>
<reference evidence="1 2" key="1">
    <citation type="submission" date="2017-02" db="EMBL/GenBank/DDBJ databases">
        <title>Draft genome sequence of Haemophilus paracuniculus CCUG 43573 type strain.</title>
        <authorList>
            <person name="Engstrom-Jakobsson H."/>
            <person name="Salva-Serra F."/>
            <person name="Thorell K."/>
            <person name="Gonzales-Siles L."/>
            <person name="Karlsson R."/>
            <person name="Boulund F."/>
            <person name="Engstrand L."/>
            <person name="Kristiansson E."/>
            <person name="Moore E."/>
        </authorList>
    </citation>
    <scope>NUCLEOTIDE SEQUENCE [LARGE SCALE GENOMIC DNA]</scope>
    <source>
        <strain evidence="1 2">CCUG 43573</strain>
    </source>
</reference>
<dbReference type="RefSeq" id="WP_078235897.1">
    <property type="nucleotide sequence ID" value="NZ_MUYA01000001.1"/>
</dbReference>
<evidence type="ECO:0000313" key="2">
    <source>
        <dbReference type="Proteomes" id="UP000190867"/>
    </source>
</evidence>
<gene>
    <name evidence="1" type="ORF">B0187_00950</name>
</gene>
<dbReference type="Proteomes" id="UP000190867">
    <property type="component" value="Unassembled WGS sequence"/>
</dbReference>
<proteinExistence type="predicted"/>
<protein>
    <submittedName>
        <fullName evidence="1">Uncharacterized protein</fullName>
    </submittedName>
</protein>
<dbReference type="AlphaFoldDB" id="A0A1T0AVJ4"/>
<dbReference type="OrthoDB" id="7031081at2"/>
<evidence type="ECO:0000313" key="1">
    <source>
        <dbReference type="EMBL" id="OOS00892.1"/>
    </source>
</evidence>
<organism evidence="1 2">
    <name type="scientific">Haemophilus paracuniculus</name>
    <dbReference type="NCBI Taxonomy" id="734"/>
    <lineage>
        <taxon>Bacteria</taxon>
        <taxon>Pseudomonadati</taxon>
        <taxon>Pseudomonadota</taxon>
        <taxon>Gammaproteobacteria</taxon>
        <taxon>Pasteurellales</taxon>
        <taxon>Pasteurellaceae</taxon>
        <taxon>Haemophilus</taxon>
    </lineage>
</organism>
<name>A0A1T0AVJ4_9PAST</name>
<dbReference type="STRING" id="734.B0187_00950"/>
<accession>A0A1T0AVJ4</accession>
<sequence length="254" mass="29706">MNEYLIPKACFRKPNGILLSAEEFLKKAGNNYKENHIHPYCPECNEKLTLVNANSVDKATIYRHYPLESPNGQQISEEAIDICSLRAKKSLRQSWFSASFNFSQSNQFRQDFMQPENLLKAYCFCWSLCGKGNLPMERFKKMIQLADKKKIWSYTDLELWMIPYMLLTLCDFPHKKGFDFHFILHKGNKKRLSVQELFQSNSELQKIFANGELMAKSPNNPLPISETQYNTLTSQCCFINNQEFSDKLYQYIAK</sequence>